<keyword evidence="1" id="KW-0472">Membrane</keyword>
<dbReference type="Proteomes" id="UP001596472">
    <property type="component" value="Unassembled WGS sequence"/>
</dbReference>
<reference evidence="3" key="1">
    <citation type="journal article" date="2019" name="Int. J. Syst. Evol. Microbiol.">
        <title>The Global Catalogue of Microorganisms (GCM) 10K type strain sequencing project: providing services to taxonomists for standard genome sequencing and annotation.</title>
        <authorList>
            <consortium name="The Broad Institute Genomics Platform"/>
            <consortium name="The Broad Institute Genome Sequencing Center for Infectious Disease"/>
            <person name="Wu L."/>
            <person name="Ma J."/>
        </authorList>
    </citation>
    <scope>NUCLEOTIDE SEQUENCE [LARGE SCALE GENOMIC DNA]</scope>
    <source>
        <strain evidence="3">CGMCC 4.1467</strain>
    </source>
</reference>
<evidence type="ECO:0000256" key="1">
    <source>
        <dbReference type="SAM" id="Phobius"/>
    </source>
</evidence>
<dbReference type="EMBL" id="JBHTBS010000001">
    <property type="protein sequence ID" value="MFC7335984.1"/>
    <property type="molecule type" value="Genomic_DNA"/>
</dbReference>
<keyword evidence="3" id="KW-1185">Reference proteome</keyword>
<name>A0ABW2L0W9_9BACT</name>
<dbReference type="RefSeq" id="WP_379708642.1">
    <property type="nucleotide sequence ID" value="NZ_JBHTBS010000001.1"/>
</dbReference>
<comment type="caution">
    <text evidence="2">The sequence shown here is derived from an EMBL/GenBank/DDBJ whole genome shotgun (WGS) entry which is preliminary data.</text>
</comment>
<keyword evidence="1" id="KW-0812">Transmembrane</keyword>
<keyword evidence="1" id="KW-1133">Transmembrane helix</keyword>
<proteinExistence type="predicted"/>
<feature type="transmembrane region" description="Helical" evidence="1">
    <location>
        <begin position="252"/>
        <end position="272"/>
    </location>
</feature>
<organism evidence="2 3">
    <name type="scientific">Haloferula chungangensis</name>
    <dbReference type="NCBI Taxonomy" id="1048331"/>
    <lineage>
        <taxon>Bacteria</taxon>
        <taxon>Pseudomonadati</taxon>
        <taxon>Verrucomicrobiota</taxon>
        <taxon>Verrucomicrobiia</taxon>
        <taxon>Verrucomicrobiales</taxon>
        <taxon>Verrucomicrobiaceae</taxon>
        <taxon>Haloferula</taxon>
    </lineage>
</organism>
<evidence type="ECO:0000313" key="3">
    <source>
        <dbReference type="Proteomes" id="UP001596472"/>
    </source>
</evidence>
<accession>A0ABW2L0W9</accession>
<evidence type="ECO:0000313" key="2">
    <source>
        <dbReference type="EMBL" id="MFC7335984.1"/>
    </source>
</evidence>
<gene>
    <name evidence="2" type="ORF">ACFQY0_02240</name>
</gene>
<sequence>MKTIYATPSNLNELLETQRAYATSISRKSEKMVDAEFLLETARKLLLEETGKGSLLVAAIRGTLKHNNPKKTKDPESHEYRIKVPRKRADRLKQLSLLFCSNPMPSEEVDSAVRWLIDRAAVHLKRVPTVGVGNYDILLETTPSELSLDGLVGDVGALTHDAQLLSRPMQIRTALSSIPQSSRIWLIAASVHRGKISLEAAGELLETEDEHKDFDQALNDLRVEGNALCASTRKKFSNSKIKLEQVLRRIGFHLRIVLFALILGGMSAGIGIPREQDLSSRPVPMDLIVSAVAPVAPLIASKQILDAEIDSKQLHVAILESKQILGARLNSKQIYLAALGSKQI</sequence>
<protein>
    <submittedName>
        <fullName evidence="2">Uncharacterized protein</fullName>
    </submittedName>
</protein>